<dbReference type="EMBL" id="JABSTQ010009310">
    <property type="protein sequence ID" value="KAG0430571.1"/>
    <property type="molecule type" value="Genomic_DNA"/>
</dbReference>
<protein>
    <submittedName>
        <fullName evidence="1">Uncharacterized protein</fullName>
    </submittedName>
</protein>
<proteinExistence type="predicted"/>
<comment type="caution">
    <text evidence="1">The sequence shown here is derived from an EMBL/GenBank/DDBJ whole genome shotgun (WGS) entry which is preliminary data.</text>
</comment>
<organism evidence="1 2">
    <name type="scientific">Ixodes persulcatus</name>
    <name type="common">Taiga tick</name>
    <dbReference type="NCBI Taxonomy" id="34615"/>
    <lineage>
        <taxon>Eukaryota</taxon>
        <taxon>Metazoa</taxon>
        <taxon>Ecdysozoa</taxon>
        <taxon>Arthropoda</taxon>
        <taxon>Chelicerata</taxon>
        <taxon>Arachnida</taxon>
        <taxon>Acari</taxon>
        <taxon>Parasitiformes</taxon>
        <taxon>Ixodida</taxon>
        <taxon>Ixodoidea</taxon>
        <taxon>Ixodidae</taxon>
        <taxon>Ixodinae</taxon>
        <taxon>Ixodes</taxon>
    </lineage>
</organism>
<feature type="non-terminal residue" evidence="1">
    <location>
        <position position="1"/>
    </location>
</feature>
<gene>
    <name evidence="1" type="ORF">HPB47_022579</name>
</gene>
<accession>A0AC60Q9C2</accession>
<sequence length="49" mass="5537">PTTKLQFQIGPLKNGLSKCCLLFLAGYEPKDIYNCDETAVFFKVLPNRT</sequence>
<dbReference type="Proteomes" id="UP000805193">
    <property type="component" value="Unassembled WGS sequence"/>
</dbReference>
<evidence type="ECO:0000313" key="1">
    <source>
        <dbReference type="EMBL" id="KAG0430571.1"/>
    </source>
</evidence>
<keyword evidence="2" id="KW-1185">Reference proteome</keyword>
<reference evidence="1 2" key="1">
    <citation type="journal article" date="2020" name="Cell">
        <title>Large-Scale Comparative Analyses of Tick Genomes Elucidate Their Genetic Diversity and Vector Capacities.</title>
        <authorList>
            <consortium name="Tick Genome and Microbiome Consortium (TIGMIC)"/>
            <person name="Jia N."/>
            <person name="Wang J."/>
            <person name="Shi W."/>
            <person name="Du L."/>
            <person name="Sun Y."/>
            <person name="Zhan W."/>
            <person name="Jiang J.F."/>
            <person name="Wang Q."/>
            <person name="Zhang B."/>
            <person name="Ji P."/>
            <person name="Bell-Sakyi L."/>
            <person name="Cui X.M."/>
            <person name="Yuan T.T."/>
            <person name="Jiang B.G."/>
            <person name="Yang W.F."/>
            <person name="Lam T.T."/>
            <person name="Chang Q.C."/>
            <person name="Ding S.J."/>
            <person name="Wang X.J."/>
            <person name="Zhu J.G."/>
            <person name="Ruan X.D."/>
            <person name="Zhao L."/>
            <person name="Wei J.T."/>
            <person name="Ye R.Z."/>
            <person name="Que T.C."/>
            <person name="Du C.H."/>
            <person name="Zhou Y.H."/>
            <person name="Cheng J.X."/>
            <person name="Dai P.F."/>
            <person name="Guo W.B."/>
            <person name="Han X.H."/>
            <person name="Huang E.J."/>
            <person name="Li L.F."/>
            <person name="Wei W."/>
            <person name="Gao Y.C."/>
            <person name="Liu J.Z."/>
            <person name="Shao H.Z."/>
            <person name="Wang X."/>
            <person name="Wang C.C."/>
            <person name="Yang T.C."/>
            <person name="Huo Q.B."/>
            <person name="Li W."/>
            <person name="Chen H.Y."/>
            <person name="Chen S.E."/>
            <person name="Zhou L.G."/>
            <person name="Ni X.B."/>
            <person name="Tian J.H."/>
            <person name="Sheng Y."/>
            <person name="Liu T."/>
            <person name="Pan Y.S."/>
            <person name="Xia L.Y."/>
            <person name="Li J."/>
            <person name="Zhao F."/>
            <person name="Cao W.C."/>
        </authorList>
    </citation>
    <scope>NUCLEOTIDE SEQUENCE [LARGE SCALE GENOMIC DNA]</scope>
    <source>
        <strain evidence="1">Iper-2018</strain>
    </source>
</reference>
<name>A0AC60Q9C2_IXOPE</name>
<evidence type="ECO:0000313" key="2">
    <source>
        <dbReference type="Proteomes" id="UP000805193"/>
    </source>
</evidence>